<organism evidence="1 2">
    <name type="scientific">Protopolystoma xenopodis</name>
    <dbReference type="NCBI Taxonomy" id="117903"/>
    <lineage>
        <taxon>Eukaryota</taxon>
        <taxon>Metazoa</taxon>
        <taxon>Spiralia</taxon>
        <taxon>Lophotrochozoa</taxon>
        <taxon>Platyhelminthes</taxon>
        <taxon>Monogenea</taxon>
        <taxon>Polyopisthocotylea</taxon>
        <taxon>Polystomatidea</taxon>
        <taxon>Polystomatidae</taxon>
        <taxon>Protopolystoma</taxon>
    </lineage>
</organism>
<protein>
    <submittedName>
        <fullName evidence="1">Uncharacterized protein</fullName>
    </submittedName>
</protein>
<dbReference type="AlphaFoldDB" id="A0A3S5CV77"/>
<gene>
    <name evidence="1" type="ORF">PXEA_LOCUS34805</name>
</gene>
<keyword evidence="2" id="KW-1185">Reference proteome</keyword>
<sequence>YPRVRVKTPECVQPPRRSPGQGLFPTSFVVSATIPLDAGLVSESSGAHVKTCVTSAGATHVTHAKLDSFNSSITFSLPSSCAVLYRCCHTRLRSPYRNCASTCPCSRLRVLKPISPGEENSATYVI</sequence>
<reference evidence="1" key="1">
    <citation type="submission" date="2018-11" db="EMBL/GenBank/DDBJ databases">
        <authorList>
            <consortium name="Pathogen Informatics"/>
        </authorList>
    </citation>
    <scope>NUCLEOTIDE SEQUENCE</scope>
</reference>
<proteinExistence type="predicted"/>
<name>A0A3S5CV77_9PLAT</name>
<accession>A0A3S5CV77</accession>
<dbReference type="EMBL" id="CAAALY010269006">
    <property type="protein sequence ID" value="VEL41365.1"/>
    <property type="molecule type" value="Genomic_DNA"/>
</dbReference>
<feature type="non-terminal residue" evidence="1">
    <location>
        <position position="1"/>
    </location>
</feature>
<evidence type="ECO:0000313" key="2">
    <source>
        <dbReference type="Proteomes" id="UP000784294"/>
    </source>
</evidence>
<evidence type="ECO:0000313" key="1">
    <source>
        <dbReference type="EMBL" id="VEL41365.1"/>
    </source>
</evidence>
<comment type="caution">
    <text evidence="1">The sequence shown here is derived from an EMBL/GenBank/DDBJ whole genome shotgun (WGS) entry which is preliminary data.</text>
</comment>
<dbReference type="Proteomes" id="UP000784294">
    <property type="component" value="Unassembled WGS sequence"/>
</dbReference>